<gene>
    <name evidence="1" type="ORF">NCTC11862_01108</name>
</gene>
<keyword evidence="2" id="KW-1185">Reference proteome</keyword>
<dbReference type="InterPro" id="IPR034660">
    <property type="entry name" value="DinB/YfiT-like"/>
</dbReference>
<dbReference type="OrthoDB" id="2363925at2"/>
<dbReference type="Proteomes" id="UP000254467">
    <property type="component" value="Unassembled WGS sequence"/>
</dbReference>
<evidence type="ECO:0000313" key="2">
    <source>
        <dbReference type="Proteomes" id="UP000254467"/>
    </source>
</evidence>
<dbReference type="RefSeq" id="WP_018582452.1">
    <property type="nucleotide sequence ID" value="NZ_LDYD01000006.1"/>
</dbReference>
<name>A0A376CLX5_9CORY</name>
<organism evidence="1 2">
    <name type="scientific">Corynebacterium pilosum</name>
    <dbReference type="NCBI Taxonomy" id="35756"/>
    <lineage>
        <taxon>Bacteria</taxon>
        <taxon>Bacillati</taxon>
        <taxon>Actinomycetota</taxon>
        <taxon>Actinomycetes</taxon>
        <taxon>Mycobacteriales</taxon>
        <taxon>Corynebacteriaceae</taxon>
        <taxon>Corynebacterium</taxon>
    </lineage>
</organism>
<dbReference type="SUPFAM" id="SSF109854">
    <property type="entry name" value="DinB/YfiT-like putative metalloenzymes"/>
    <property type="match status" value="1"/>
</dbReference>
<reference evidence="1 2" key="1">
    <citation type="submission" date="2018-06" db="EMBL/GenBank/DDBJ databases">
        <authorList>
            <consortium name="Pathogen Informatics"/>
            <person name="Doyle S."/>
        </authorList>
    </citation>
    <scope>NUCLEOTIDE SEQUENCE [LARGE SCALE GENOMIC DNA]</scope>
    <source>
        <strain evidence="1 2">NCTC11862</strain>
    </source>
</reference>
<protein>
    <recommendedName>
        <fullName evidence="3">DinB superfamily</fullName>
    </recommendedName>
</protein>
<proteinExistence type="predicted"/>
<evidence type="ECO:0000313" key="1">
    <source>
        <dbReference type="EMBL" id="STC69323.1"/>
    </source>
</evidence>
<dbReference type="AlphaFoldDB" id="A0A376CLX5"/>
<dbReference type="EMBL" id="UFXQ01000001">
    <property type="protein sequence ID" value="STC69323.1"/>
    <property type="molecule type" value="Genomic_DNA"/>
</dbReference>
<dbReference type="Gene3D" id="1.20.120.450">
    <property type="entry name" value="dinb family like domain"/>
    <property type="match status" value="1"/>
</dbReference>
<dbReference type="STRING" id="35756.GCA_001044155_01180"/>
<accession>A0A376CLX5</accession>
<sequence length="168" mass="19091">MNTTAFITDLADRAEFSLNQIRDFTPAEFNAHPQMHPNSAAWLLWHTGREMDAQLAALSDHEEVWTAEGFQKRFGLGELGDSFGYGHSQDEARSIQIEDQQGLTEYVRATIAEVKKRADQWEKKDWEEVIDTYNGEDITRAVRVTSLLIDAIEHLAQVNYIAGCKDFG</sequence>
<evidence type="ECO:0008006" key="3">
    <source>
        <dbReference type="Google" id="ProtNLM"/>
    </source>
</evidence>